<dbReference type="InterPro" id="IPR039420">
    <property type="entry name" value="WalR-like"/>
</dbReference>
<dbReference type="SUPFAM" id="SSF52172">
    <property type="entry name" value="CheY-like"/>
    <property type="match status" value="1"/>
</dbReference>
<sequence>MSRMPRVLIADDHRPVRAGVRMALEEGGCEVVAEADTAFRAVELARETLPDACLLDIAMPGGGLWALRTILEELPHTRCIMLTVSADHADVLEAFERGAVGYLLKDVASAEVPRAVLSALEGDTILDGQLTAAVVDKLREGSQGASMTNAEGRKVVFTPREWDVLDLLREGLTTREIALHLRVRPITVRRHISDAMAKLKVSSRDEGIELLRRQRTAPGRAHHRGS</sequence>
<keyword evidence="2" id="KW-0238">DNA-binding</keyword>
<feature type="modified residue" description="4-aspartylphosphate" evidence="3">
    <location>
        <position position="56"/>
    </location>
</feature>
<dbReference type="Pfam" id="PF00196">
    <property type="entry name" value="GerE"/>
    <property type="match status" value="1"/>
</dbReference>
<accession>A0ABZ0ZW32</accession>
<dbReference type="InterPro" id="IPR001789">
    <property type="entry name" value="Sig_transdc_resp-reg_receiver"/>
</dbReference>
<dbReference type="Gene3D" id="3.40.50.2300">
    <property type="match status" value="1"/>
</dbReference>
<proteinExistence type="predicted"/>
<dbReference type="PANTHER" id="PTHR43214">
    <property type="entry name" value="TWO-COMPONENT RESPONSE REGULATOR"/>
    <property type="match status" value="1"/>
</dbReference>
<protein>
    <submittedName>
        <fullName evidence="6">Response regulator transcription factor</fullName>
    </submittedName>
</protein>
<evidence type="ECO:0000313" key="6">
    <source>
        <dbReference type="EMBL" id="WQQ28320.1"/>
    </source>
</evidence>
<dbReference type="SMART" id="SM00448">
    <property type="entry name" value="REC"/>
    <property type="match status" value="1"/>
</dbReference>
<keyword evidence="7" id="KW-1185">Reference proteome</keyword>
<evidence type="ECO:0000259" key="5">
    <source>
        <dbReference type="PROSITE" id="PS50110"/>
    </source>
</evidence>
<dbReference type="Pfam" id="PF00072">
    <property type="entry name" value="Response_reg"/>
    <property type="match status" value="1"/>
</dbReference>
<reference evidence="7" key="1">
    <citation type="submission" date="2023-12" db="EMBL/GenBank/DDBJ databases">
        <title>Novel species in genus Nocardioides.</title>
        <authorList>
            <person name="Zhou H."/>
        </authorList>
    </citation>
    <scope>NUCLEOTIDE SEQUENCE [LARGE SCALE GENOMIC DNA]</scope>
    <source>
        <strain evidence="7">HM61</strain>
    </source>
</reference>
<evidence type="ECO:0000256" key="1">
    <source>
        <dbReference type="ARBA" id="ARBA00022553"/>
    </source>
</evidence>
<dbReference type="CDD" id="cd17535">
    <property type="entry name" value="REC_NarL-like"/>
    <property type="match status" value="1"/>
</dbReference>
<evidence type="ECO:0000256" key="2">
    <source>
        <dbReference type="ARBA" id="ARBA00023125"/>
    </source>
</evidence>
<dbReference type="Proteomes" id="UP001327225">
    <property type="component" value="Chromosome"/>
</dbReference>
<keyword evidence="1 3" id="KW-0597">Phosphoprotein</keyword>
<feature type="domain" description="HTH luxR-type" evidence="4">
    <location>
        <begin position="150"/>
        <end position="215"/>
    </location>
</feature>
<organism evidence="6 7">
    <name type="scientific">Nocardioides bizhenqiangii</name>
    <dbReference type="NCBI Taxonomy" id="3095076"/>
    <lineage>
        <taxon>Bacteria</taxon>
        <taxon>Bacillati</taxon>
        <taxon>Actinomycetota</taxon>
        <taxon>Actinomycetes</taxon>
        <taxon>Propionibacteriales</taxon>
        <taxon>Nocardioidaceae</taxon>
        <taxon>Nocardioides</taxon>
    </lineage>
</organism>
<evidence type="ECO:0000259" key="4">
    <source>
        <dbReference type="PROSITE" id="PS50043"/>
    </source>
</evidence>
<dbReference type="PRINTS" id="PR00038">
    <property type="entry name" value="HTHLUXR"/>
</dbReference>
<dbReference type="PROSITE" id="PS50110">
    <property type="entry name" value="RESPONSE_REGULATORY"/>
    <property type="match status" value="1"/>
</dbReference>
<feature type="domain" description="Response regulatory" evidence="5">
    <location>
        <begin position="6"/>
        <end position="120"/>
    </location>
</feature>
<evidence type="ECO:0000313" key="7">
    <source>
        <dbReference type="Proteomes" id="UP001327225"/>
    </source>
</evidence>
<dbReference type="InterPro" id="IPR000792">
    <property type="entry name" value="Tscrpt_reg_LuxR_C"/>
</dbReference>
<evidence type="ECO:0000256" key="3">
    <source>
        <dbReference type="PROSITE-ProRule" id="PRU00169"/>
    </source>
</evidence>
<dbReference type="SMART" id="SM00421">
    <property type="entry name" value="HTH_LUXR"/>
    <property type="match status" value="1"/>
</dbReference>
<name>A0ABZ0ZW32_9ACTN</name>
<dbReference type="InterPro" id="IPR011006">
    <property type="entry name" value="CheY-like_superfamily"/>
</dbReference>
<dbReference type="CDD" id="cd06170">
    <property type="entry name" value="LuxR_C_like"/>
    <property type="match status" value="1"/>
</dbReference>
<dbReference type="InterPro" id="IPR058245">
    <property type="entry name" value="NreC/VraR/RcsB-like_REC"/>
</dbReference>
<gene>
    <name evidence="6" type="ORF">SHK19_08835</name>
</gene>
<dbReference type="RefSeq" id="WP_322457389.1">
    <property type="nucleotide sequence ID" value="NZ_CP141059.1"/>
</dbReference>
<dbReference type="EMBL" id="CP141059">
    <property type="protein sequence ID" value="WQQ28320.1"/>
    <property type="molecule type" value="Genomic_DNA"/>
</dbReference>
<dbReference type="PROSITE" id="PS50043">
    <property type="entry name" value="HTH_LUXR_2"/>
    <property type="match status" value="1"/>
</dbReference>